<proteinExistence type="predicted"/>
<dbReference type="EMBL" id="CM003532">
    <property type="protein sequence ID" value="RCV26717.1"/>
    <property type="molecule type" value="Genomic_DNA"/>
</dbReference>
<evidence type="ECO:0000256" key="4">
    <source>
        <dbReference type="ARBA" id="ARBA00023242"/>
    </source>
</evidence>
<feature type="region of interest" description="Disordered" evidence="5">
    <location>
        <begin position="1"/>
        <end position="23"/>
    </location>
</feature>
<dbReference type="PROSITE" id="PS51005">
    <property type="entry name" value="NAC"/>
    <property type="match status" value="1"/>
</dbReference>
<gene>
    <name evidence="7" type="ORF">SETIT_5G268900v2</name>
</gene>
<dbReference type="OrthoDB" id="695366at2759"/>
<keyword evidence="2" id="KW-0238">DNA-binding</keyword>
<dbReference type="STRING" id="4555.A0A368R938"/>
<evidence type="ECO:0000256" key="2">
    <source>
        <dbReference type="ARBA" id="ARBA00023125"/>
    </source>
</evidence>
<dbReference type="InterPro" id="IPR003441">
    <property type="entry name" value="NAC-dom"/>
</dbReference>
<sequence>MVVATRRMTAPRPLPPPPDLETHPSEEQLIASLLRPRAAAPGDDGPCAFIHDADVYSADPAELTAEFAPAVASNGDGAWYFFSAVRAKTRDGQRKARTVDTGEGCWHSEAGAKPVVDEAGRYLGHRQSFSFVTKVDGRRVRSGWLMVELSLDDGGGGGGAATDMVLCKIYFSPRARVNGGAPAASSSSSLAGRKRKAGAAAGNNKNPAPAARQQRRRRARPTEAGAQSHDEDTDDDKGEESTTQGGEVAAESSAAGEEEEELWTDGSSFSWWMKNRDRIMKEYNIVDRSDEELLETLGLTEYMKALTSFDYGDDMDPRLRKA</sequence>
<dbReference type="Gene3D" id="2.170.150.80">
    <property type="entry name" value="NAC domain"/>
    <property type="match status" value="1"/>
</dbReference>
<accession>A0A368R938</accession>
<dbReference type="GO" id="GO:0003677">
    <property type="term" value="F:DNA binding"/>
    <property type="evidence" value="ECO:0007669"/>
    <property type="project" value="UniProtKB-KW"/>
</dbReference>
<feature type="compositionally biased region" description="Low complexity" evidence="5">
    <location>
        <begin position="179"/>
        <end position="191"/>
    </location>
</feature>
<dbReference type="Pfam" id="PF02365">
    <property type="entry name" value="NAM"/>
    <property type="match status" value="1"/>
</dbReference>
<evidence type="ECO:0000259" key="6">
    <source>
        <dbReference type="PROSITE" id="PS51005"/>
    </source>
</evidence>
<evidence type="ECO:0000256" key="5">
    <source>
        <dbReference type="SAM" id="MobiDB-lite"/>
    </source>
</evidence>
<evidence type="ECO:0000256" key="1">
    <source>
        <dbReference type="ARBA" id="ARBA00023015"/>
    </source>
</evidence>
<feature type="compositionally biased region" description="Low complexity" evidence="5">
    <location>
        <begin position="245"/>
        <end position="255"/>
    </location>
</feature>
<dbReference type="InterPro" id="IPR036093">
    <property type="entry name" value="NAC_dom_sf"/>
</dbReference>
<keyword evidence="1" id="KW-0805">Transcription regulation</keyword>
<reference evidence="7" key="1">
    <citation type="journal article" date="2012" name="Nat. Biotechnol.">
        <title>Reference genome sequence of the model plant Setaria.</title>
        <authorList>
            <person name="Bennetzen J.L."/>
            <person name="Schmutz J."/>
            <person name="Wang H."/>
            <person name="Percifield R."/>
            <person name="Hawkins J."/>
            <person name="Pontaroli A.C."/>
            <person name="Estep M."/>
            <person name="Feng L."/>
            <person name="Vaughn J.N."/>
            <person name="Grimwood J."/>
            <person name="Jenkins J."/>
            <person name="Barry K."/>
            <person name="Lindquist E."/>
            <person name="Hellsten U."/>
            <person name="Deshpande S."/>
            <person name="Wang X."/>
            <person name="Wu X."/>
            <person name="Mitros T."/>
            <person name="Triplett J."/>
            <person name="Yang X."/>
            <person name="Ye C.Y."/>
            <person name="Mauro-Herrera M."/>
            <person name="Wang L."/>
            <person name="Li P."/>
            <person name="Sharma M."/>
            <person name="Sharma R."/>
            <person name="Ronald P.C."/>
            <person name="Panaud O."/>
            <person name="Kellogg E.A."/>
            <person name="Brutnell T.P."/>
            <person name="Doust A.N."/>
            <person name="Tuskan G.A."/>
            <person name="Rokhsar D."/>
            <person name="Devos K.M."/>
        </authorList>
    </citation>
    <scope>NUCLEOTIDE SEQUENCE [LARGE SCALE GENOMIC DNA]</scope>
    <source>
        <strain evidence="7">Yugu1</strain>
    </source>
</reference>
<dbReference type="PANTHER" id="PTHR31719">
    <property type="entry name" value="NAC TRANSCRIPTION FACTOR 56"/>
    <property type="match status" value="1"/>
</dbReference>
<protein>
    <recommendedName>
        <fullName evidence="6">NAC domain-containing protein</fullName>
    </recommendedName>
</protein>
<dbReference type="SUPFAM" id="SSF101941">
    <property type="entry name" value="NAC domain"/>
    <property type="match status" value="1"/>
</dbReference>
<feature type="region of interest" description="Disordered" evidence="5">
    <location>
        <begin position="178"/>
        <end position="267"/>
    </location>
</feature>
<reference evidence="7" key="2">
    <citation type="submission" date="2015-07" db="EMBL/GenBank/DDBJ databases">
        <authorList>
            <person name="Noorani M."/>
        </authorList>
    </citation>
    <scope>NUCLEOTIDE SEQUENCE</scope>
    <source>
        <strain evidence="7">Yugu1</strain>
    </source>
</reference>
<name>A0A368R938_SETIT</name>
<organism evidence="7">
    <name type="scientific">Setaria italica</name>
    <name type="common">Foxtail millet</name>
    <name type="synonym">Panicum italicum</name>
    <dbReference type="NCBI Taxonomy" id="4555"/>
    <lineage>
        <taxon>Eukaryota</taxon>
        <taxon>Viridiplantae</taxon>
        <taxon>Streptophyta</taxon>
        <taxon>Embryophyta</taxon>
        <taxon>Tracheophyta</taxon>
        <taxon>Spermatophyta</taxon>
        <taxon>Magnoliopsida</taxon>
        <taxon>Liliopsida</taxon>
        <taxon>Poales</taxon>
        <taxon>Poaceae</taxon>
        <taxon>PACMAD clade</taxon>
        <taxon>Panicoideae</taxon>
        <taxon>Panicodae</taxon>
        <taxon>Paniceae</taxon>
        <taxon>Cenchrinae</taxon>
        <taxon>Setaria</taxon>
    </lineage>
</organism>
<dbReference type="GO" id="GO:0006355">
    <property type="term" value="P:regulation of DNA-templated transcription"/>
    <property type="evidence" value="ECO:0007669"/>
    <property type="project" value="InterPro"/>
</dbReference>
<dbReference type="AlphaFoldDB" id="A0A368R938"/>
<dbReference type="PANTHER" id="PTHR31719:SF243">
    <property type="entry name" value="NAC DOMAIN-CONTAINING PROTEIN"/>
    <property type="match status" value="1"/>
</dbReference>
<feature type="compositionally biased region" description="Low complexity" evidence="5">
    <location>
        <begin position="198"/>
        <end position="212"/>
    </location>
</feature>
<keyword evidence="4" id="KW-0539">Nucleus</keyword>
<evidence type="ECO:0000256" key="3">
    <source>
        <dbReference type="ARBA" id="ARBA00023163"/>
    </source>
</evidence>
<feature type="domain" description="NAC" evidence="6">
    <location>
        <begin position="16"/>
        <end position="172"/>
    </location>
</feature>
<evidence type="ECO:0000313" key="7">
    <source>
        <dbReference type="EMBL" id="RCV26717.1"/>
    </source>
</evidence>
<keyword evidence="3" id="KW-0804">Transcription</keyword>